<accession>A0A415G4Y4</accession>
<dbReference type="EMBL" id="QRNJ01000054">
    <property type="protein sequence ID" value="RHK36372.1"/>
    <property type="molecule type" value="Genomic_DNA"/>
</dbReference>
<proteinExistence type="inferred from homology"/>
<dbReference type="SUPFAM" id="SSF81593">
    <property type="entry name" value="Nucleotidyltransferase substrate binding subunit/domain"/>
    <property type="match status" value="1"/>
</dbReference>
<dbReference type="PANTHER" id="PTHR36565:SF1">
    <property type="entry name" value="UPF0332 PROTEIN TM_1000"/>
    <property type="match status" value="1"/>
</dbReference>
<dbReference type="RefSeq" id="WP_118314960.1">
    <property type="nucleotide sequence ID" value="NZ_CAUEJX010000001.1"/>
</dbReference>
<gene>
    <name evidence="3" type="ORF">DW068_12580</name>
</gene>
<dbReference type="Proteomes" id="UP000283497">
    <property type="component" value="Unassembled WGS sequence"/>
</dbReference>
<name>A0A415G4Y4_9FIRM</name>
<protein>
    <submittedName>
        <fullName evidence="3">HEPN domain-containing protein</fullName>
    </submittedName>
</protein>
<dbReference type="AlphaFoldDB" id="A0A415G4Y4"/>
<evidence type="ECO:0000259" key="2">
    <source>
        <dbReference type="PROSITE" id="PS50910"/>
    </source>
</evidence>
<feature type="domain" description="HEPN" evidence="2">
    <location>
        <begin position="13"/>
        <end position="126"/>
    </location>
</feature>
<evidence type="ECO:0000256" key="1">
    <source>
        <dbReference type="ARBA" id="ARBA00038248"/>
    </source>
</evidence>
<dbReference type="PROSITE" id="PS50910">
    <property type="entry name" value="HEPN"/>
    <property type="match status" value="1"/>
</dbReference>
<dbReference type="InterPro" id="IPR007842">
    <property type="entry name" value="HEPN_dom"/>
</dbReference>
<dbReference type="PANTHER" id="PTHR36565">
    <property type="entry name" value="UPF0332 PROTEIN TM_1000"/>
    <property type="match status" value="1"/>
</dbReference>
<reference evidence="3 4" key="1">
    <citation type="submission" date="2018-08" db="EMBL/GenBank/DDBJ databases">
        <title>A genome reference for cultivated species of the human gut microbiota.</title>
        <authorList>
            <person name="Zou Y."/>
            <person name="Xue W."/>
            <person name="Luo G."/>
        </authorList>
    </citation>
    <scope>NUCLEOTIDE SEQUENCE [LARGE SCALE GENOMIC DNA]</scope>
    <source>
        <strain evidence="3 4">AF45-14BH</strain>
    </source>
</reference>
<dbReference type="Gene3D" id="1.20.120.330">
    <property type="entry name" value="Nucleotidyltransferases domain 2"/>
    <property type="match status" value="1"/>
</dbReference>
<dbReference type="Pfam" id="PF05168">
    <property type="entry name" value="HEPN"/>
    <property type="match status" value="1"/>
</dbReference>
<organism evidence="3 4">
    <name type="scientific">Anaerobutyricum hallii</name>
    <dbReference type="NCBI Taxonomy" id="39488"/>
    <lineage>
        <taxon>Bacteria</taxon>
        <taxon>Bacillati</taxon>
        <taxon>Bacillota</taxon>
        <taxon>Clostridia</taxon>
        <taxon>Lachnospirales</taxon>
        <taxon>Lachnospiraceae</taxon>
        <taxon>Anaerobutyricum</taxon>
    </lineage>
</organism>
<comment type="caution">
    <text evidence="3">The sequence shown here is derived from an EMBL/GenBank/DDBJ whole genome shotgun (WGS) entry which is preliminary data.</text>
</comment>
<sequence>MDERQLDLSKYRLQEAKDSLKVAERCLEDGFVKDAINRSYYAAFYAIKAVLALGTIDFKRHKDVVAYFNKEYVATEIFPRELGRKLGRLKQLREKSDYDDFYIASKNQAQEQYETAKFAIELVVKYLENKK</sequence>
<comment type="similarity">
    <text evidence="1">Belongs to the UPF0332 family.</text>
</comment>
<evidence type="ECO:0000313" key="4">
    <source>
        <dbReference type="Proteomes" id="UP000283497"/>
    </source>
</evidence>
<evidence type="ECO:0000313" key="3">
    <source>
        <dbReference type="EMBL" id="RHK36372.1"/>
    </source>
</evidence>
<dbReference type="InterPro" id="IPR052226">
    <property type="entry name" value="UPF0332_toxin"/>
</dbReference>